<dbReference type="AlphaFoldDB" id="A0A498MPB0"/>
<dbReference type="Proteomes" id="UP000290572">
    <property type="component" value="Unassembled WGS sequence"/>
</dbReference>
<gene>
    <name evidence="1" type="ORF">ROHU_025930</name>
</gene>
<accession>A0A498MPB0</accession>
<dbReference type="EMBL" id="QBIY01012692">
    <property type="protein sequence ID" value="RXN18925.1"/>
    <property type="molecule type" value="Genomic_DNA"/>
</dbReference>
<sequence length="92" mass="10305">MEGQKPTSVITSNQDPIPGCIREILGATLHADRMNHIDLDPSSELPSRLTHQKPDHSHIDLLIHNRNPPRTGCPLPLQNIHHCRTAQPNETE</sequence>
<evidence type="ECO:0000313" key="2">
    <source>
        <dbReference type="Proteomes" id="UP000290572"/>
    </source>
</evidence>
<protein>
    <submittedName>
        <fullName evidence="1">Uncharacterized protein</fullName>
    </submittedName>
</protein>
<reference evidence="1 2" key="1">
    <citation type="submission" date="2018-03" db="EMBL/GenBank/DDBJ databases">
        <title>Draft genome sequence of Rohu Carp (Labeo rohita).</title>
        <authorList>
            <person name="Das P."/>
            <person name="Kushwaha B."/>
            <person name="Joshi C.G."/>
            <person name="Kumar D."/>
            <person name="Nagpure N.S."/>
            <person name="Sahoo L."/>
            <person name="Das S.P."/>
            <person name="Bit A."/>
            <person name="Patnaik S."/>
            <person name="Meher P.K."/>
            <person name="Jayasankar P."/>
            <person name="Koringa P.G."/>
            <person name="Patel N.V."/>
            <person name="Hinsu A.T."/>
            <person name="Kumar R."/>
            <person name="Pandey M."/>
            <person name="Agarwal S."/>
            <person name="Srivastava S."/>
            <person name="Singh M."/>
            <person name="Iquebal M.A."/>
            <person name="Jaiswal S."/>
            <person name="Angadi U.B."/>
            <person name="Kumar N."/>
            <person name="Raza M."/>
            <person name="Shah T.M."/>
            <person name="Rai A."/>
            <person name="Jena J.K."/>
        </authorList>
    </citation>
    <scope>NUCLEOTIDE SEQUENCE [LARGE SCALE GENOMIC DNA]</scope>
    <source>
        <strain evidence="1">DASCIFA01</strain>
        <tissue evidence="1">Testis</tissue>
    </source>
</reference>
<evidence type="ECO:0000313" key="1">
    <source>
        <dbReference type="EMBL" id="RXN18925.1"/>
    </source>
</evidence>
<name>A0A498MPB0_LABRO</name>
<proteinExistence type="predicted"/>
<organism evidence="1 2">
    <name type="scientific">Labeo rohita</name>
    <name type="common">Indian major carp</name>
    <name type="synonym">Cyprinus rohita</name>
    <dbReference type="NCBI Taxonomy" id="84645"/>
    <lineage>
        <taxon>Eukaryota</taxon>
        <taxon>Metazoa</taxon>
        <taxon>Chordata</taxon>
        <taxon>Craniata</taxon>
        <taxon>Vertebrata</taxon>
        <taxon>Euteleostomi</taxon>
        <taxon>Actinopterygii</taxon>
        <taxon>Neopterygii</taxon>
        <taxon>Teleostei</taxon>
        <taxon>Ostariophysi</taxon>
        <taxon>Cypriniformes</taxon>
        <taxon>Cyprinidae</taxon>
        <taxon>Labeoninae</taxon>
        <taxon>Labeonini</taxon>
        <taxon>Labeo</taxon>
    </lineage>
</organism>
<comment type="caution">
    <text evidence="1">The sequence shown here is derived from an EMBL/GenBank/DDBJ whole genome shotgun (WGS) entry which is preliminary data.</text>
</comment>
<keyword evidence="2" id="KW-1185">Reference proteome</keyword>